<organism evidence="2">
    <name type="scientific">mine drainage metagenome</name>
    <dbReference type="NCBI Taxonomy" id="410659"/>
    <lineage>
        <taxon>unclassified sequences</taxon>
        <taxon>metagenomes</taxon>
        <taxon>ecological metagenomes</taxon>
    </lineage>
</organism>
<sequence length="251" mass="28503">MVEDVANISKVLSGCRDALGVSIALDDFGTGYSSLTHLRHLPANMIKIDQTFVRDMLDDPDDYAIIEGVIGLADAFRREVIAEGVETAEHGLLLLNMGCVLAQGYGIARPMPATELPAWIKHYRPYPEWQVHIQHPPSGRAAFELSLKLEIHQWVRRMDDSLNAPVDVEPRWPIMNPTRCHCGRWTMRAKRESFYSDHRLGRFIQAHERMHHIGHQLMMLFLQGKSVNALAGLPELQTAHEEMLRILAEID</sequence>
<proteinExistence type="predicted"/>
<dbReference type="SMART" id="SM00052">
    <property type="entry name" value="EAL"/>
    <property type="match status" value="1"/>
</dbReference>
<accession>A0A1J5QA49</accession>
<dbReference type="Pfam" id="PF00563">
    <property type="entry name" value="EAL"/>
    <property type="match status" value="1"/>
</dbReference>
<dbReference type="AlphaFoldDB" id="A0A1J5QA49"/>
<feature type="domain" description="EAL" evidence="1">
    <location>
        <begin position="1"/>
        <end position="124"/>
    </location>
</feature>
<dbReference type="EMBL" id="MLJW01001774">
    <property type="protein sequence ID" value="OIQ76780.1"/>
    <property type="molecule type" value="Genomic_DNA"/>
</dbReference>
<comment type="caution">
    <text evidence="2">The sequence shown here is derived from an EMBL/GenBank/DDBJ whole genome shotgun (WGS) entry which is preliminary data.</text>
</comment>
<gene>
    <name evidence="2" type="primary">cph2_79</name>
    <name evidence="2" type="ORF">GALL_415320</name>
</gene>
<dbReference type="InterPro" id="IPR001633">
    <property type="entry name" value="EAL_dom"/>
</dbReference>
<dbReference type="InterPro" id="IPR050706">
    <property type="entry name" value="Cyclic-di-GMP_PDE-like"/>
</dbReference>
<dbReference type="PROSITE" id="PS50883">
    <property type="entry name" value="EAL"/>
    <property type="match status" value="1"/>
</dbReference>
<dbReference type="InterPro" id="IPR035919">
    <property type="entry name" value="EAL_sf"/>
</dbReference>
<dbReference type="SUPFAM" id="SSF141868">
    <property type="entry name" value="EAL domain-like"/>
    <property type="match status" value="1"/>
</dbReference>
<dbReference type="PANTHER" id="PTHR33121:SF70">
    <property type="entry name" value="SIGNALING PROTEIN YKOW"/>
    <property type="match status" value="1"/>
</dbReference>
<dbReference type="Gene3D" id="3.20.20.450">
    <property type="entry name" value="EAL domain"/>
    <property type="match status" value="1"/>
</dbReference>
<dbReference type="GO" id="GO:0071111">
    <property type="term" value="F:cyclic-guanylate-specific phosphodiesterase activity"/>
    <property type="evidence" value="ECO:0007669"/>
    <property type="project" value="InterPro"/>
</dbReference>
<name>A0A1J5QA49_9ZZZZ</name>
<dbReference type="CDD" id="cd01948">
    <property type="entry name" value="EAL"/>
    <property type="match status" value="1"/>
</dbReference>
<protein>
    <submittedName>
        <fullName evidence="2">Phytochrome-like protein cph2</fullName>
    </submittedName>
</protein>
<dbReference type="PANTHER" id="PTHR33121">
    <property type="entry name" value="CYCLIC DI-GMP PHOSPHODIESTERASE PDEF"/>
    <property type="match status" value="1"/>
</dbReference>
<reference evidence="2" key="1">
    <citation type="submission" date="2016-10" db="EMBL/GenBank/DDBJ databases">
        <title>Sequence of Gallionella enrichment culture.</title>
        <authorList>
            <person name="Poehlein A."/>
            <person name="Muehling M."/>
            <person name="Daniel R."/>
        </authorList>
    </citation>
    <scope>NUCLEOTIDE SEQUENCE</scope>
</reference>
<dbReference type="Gene3D" id="1.20.120.30">
    <property type="entry name" value="Aspartate receptor, ligand-binding domain"/>
    <property type="match status" value="1"/>
</dbReference>
<evidence type="ECO:0000313" key="2">
    <source>
        <dbReference type="EMBL" id="OIQ76780.1"/>
    </source>
</evidence>
<evidence type="ECO:0000259" key="1">
    <source>
        <dbReference type="PROSITE" id="PS50883"/>
    </source>
</evidence>